<proteinExistence type="predicted"/>
<sequence length="258" mass="28838">MLSGTCWVLVENIASDDAAAALALLQFVIVGSVLPLEPLKFCNIISPLHIYVNADHHCKFLIEYSGQGEHLHDPCGLLKLMPRMRPSHGAEFHRKHHGGPSDLFLTLLALCSKDLHRGLGWLKKGREHGLTLVTHVSSNLRELGAALTVVTNYFCLERPDVREDLPGFLGFSCGYWYLNKRNSSSLLVLIFPIHGNERRSFLGKVYGVGIFFSQGASKDFHLLSTLRPQDFLPLLREPLKKSLFPVWDLPMGNSFPPS</sequence>
<organism evidence="1 2">
    <name type="scientific">Canavalia gladiata</name>
    <name type="common">Sword bean</name>
    <name type="synonym">Dolichos gladiatus</name>
    <dbReference type="NCBI Taxonomy" id="3824"/>
    <lineage>
        <taxon>Eukaryota</taxon>
        <taxon>Viridiplantae</taxon>
        <taxon>Streptophyta</taxon>
        <taxon>Embryophyta</taxon>
        <taxon>Tracheophyta</taxon>
        <taxon>Spermatophyta</taxon>
        <taxon>Magnoliopsida</taxon>
        <taxon>eudicotyledons</taxon>
        <taxon>Gunneridae</taxon>
        <taxon>Pentapetalae</taxon>
        <taxon>rosids</taxon>
        <taxon>fabids</taxon>
        <taxon>Fabales</taxon>
        <taxon>Fabaceae</taxon>
        <taxon>Papilionoideae</taxon>
        <taxon>50 kb inversion clade</taxon>
        <taxon>NPAAA clade</taxon>
        <taxon>indigoferoid/millettioid clade</taxon>
        <taxon>Phaseoleae</taxon>
        <taxon>Canavalia</taxon>
    </lineage>
</organism>
<accession>A0AAN9MW32</accession>
<comment type="caution">
    <text evidence="1">The sequence shown here is derived from an EMBL/GenBank/DDBJ whole genome shotgun (WGS) entry which is preliminary data.</text>
</comment>
<protein>
    <submittedName>
        <fullName evidence="1">Uncharacterized protein</fullName>
    </submittedName>
</protein>
<dbReference type="AlphaFoldDB" id="A0AAN9MW32"/>
<evidence type="ECO:0000313" key="2">
    <source>
        <dbReference type="Proteomes" id="UP001367508"/>
    </source>
</evidence>
<reference evidence="1 2" key="1">
    <citation type="submission" date="2024-01" db="EMBL/GenBank/DDBJ databases">
        <title>The genomes of 5 underutilized Papilionoideae crops provide insights into root nodulation and disease resistanc.</title>
        <authorList>
            <person name="Jiang F."/>
        </authorList>
    </citation>
    <scope>NUCLEOTIDE SEQUENCE [LARGE SCALE GENOMIC DNA]</scope>
    <source>
        <strain evidence="1">LVBAO_FW01</strain>
        <tissue evidence="1">Leaves</tissue>
    </source>
</reference>
<keyword evidence="2" id="KW-1185">Reference proteome</keyword>
<evidence type="ECO:0000313" key="1">
    <source>
        <dbReference type="EMBL" id="KAK7361767.1"/>
    </source>
</evidence>
<dbReference type="Proteomes" id="UP001367508">
    <property type="component" value="Unassembled WGS sequence"/>
</dbReference>
<gene>
    <name evidence="1" type="ORF">VNO77_03849</name>
</gene>
<dbReference type="EMBL" id="JAYMYQ010000001">
    <property type="protein sequence ID" value="KAK7361767.1"/>
    <property type="molecule type" value="Genomic_DNA"/>
</dbReference>
<name>A0AAN9MW32_CANGL</name>